<evidence type="ECO:0000313" key="12">
    <source>
        <dbReference type="Proteomes" id="UP000199393"/>
    </source>
</evidence>
<keyword evidence="6" id="KW-0029">Amino-acid transport</keyword>
<organism evidence="11 12">
    <name type="scientific">Micromonospora krabiensis</name>
    <dbReference type="NCBI Taxonomy" id="307121"/>
    <lineage>
        <taxon>Bacteria</taxon>
        <taxon>Bacillati</taxon>
        <taxon>Actinomycetota</taxon>
        <taxon>Actinomycetes</taxon>
        <taxon>Micromonosporales</taxon>
        <taxon>Micromonosporaceae</taxon>
        <taxon>Micromonospora</taxon>
    </lineage>
</organism>
<feature type="transmembrane region" description="Helical" evidence="9">
    <location>
        <begin position="179"/>
        <end position="199"/>
    </location>
</feature>
<evidence type="ECO:0000256" key="2">
    <source>
        <dbReference type="ARBA" id="ARBA00010072"/>
    </source>
</evidence>
<evidence type="ECO:0000313" key="11">
    <source>
        <dbReference type="EMBL" id="SBV27451.1"/>
    </source>
</evidence>
<keyword evidence="7 9" id="KW-1133">Transmembrane helix</keyword>
<keyword evidence="4" id="KW-1003">Cell membrane</keyword>
<dbReference type="PANTHER" id="PTHR30614:SF37">
    <property type="entry name" value="AMINO-ACID ABC TRANSPORTER PERMEASE PROTEIN YHDX-RELATED"/>
    <property type="match status" value="1"/>
</dbReference>
<evidence type="ECO:0000259" key="10">
    <source>
        <dbReference type="PROSITE" id="PS50928"/>
    </source>
</evidence>
<keyword evidence="12" id="KW-1185">Reference proteome</keyword>
<dbReference type="InterPro" id="IPR043429">
    <property type="entry name" value="ArtM/GltK/GlnP/TcyL/YhdX-like"/>
</dbReference>
<evidence type="ECO:0000256" key="9">
    <source>
        <dbReference type="RuleBase" id="RU363032"/>
    </source>
</evidence>
<dbReference type="Gene3D" id="1.10.3720.10">
    <property type="entry name" value="MetI-like"/>
    <property type="match status" value="1"/>
</dbReference>
<dbReference type="STRING" id="307121.GA0070620_2968"/>
<dbReference type="InterPro" id="IPR035906">
    <property type="entry name" value="MetI-like_sf"/>
</dbReference>
<feature type="transmembrane region" description="Helical" evidence="9">
    <location>
        <begin position="21"/>
        <end position="41"/>
    </location>
</feature>
<keyword evidence="5 9" id="KW-0812">Transmembrane</keyword>
<dbReference type="InterPro" id="IPR010065">
    <property type="entry name" value="AA_ABC_transptr_permease_3TM"/>
</dbReference>
<dbReference type="NCBIfam" id="TIGR01726">
    <property type="entry name" value="HEQRo_perm_3TM"/>
    <property type="match status" value="1"/>
</dbReference>
<dbReference type="PANTHER" id="PTHR30614">
    <property type="entry name" value="MEMBRANE COMPONENT OF AMINO ACID ABC TRANSPORTER"/>
    <property type="match status" value="1"/>
</dbReference>
<comment type="subcellular location">
    <subcellularLocation>
        <location evidence="1 9">Cell membrane</location>
        <topology evidence="1 9">Multi-pass membrane protein</topology>
    </subcellularLocation>
</comment>
<feature type="transmembrane region" description="Helical" evidence="9">
    <location>
        <begin position="61"/>
        <end position="94"/>
    </location>
</feature>
<dbReference type="InterPro" id="IPR000515">
    <property type="entry name" value="MetI-like"/>
</dbReference>
<sequence>MDALTGHLGELGHGLVTTVHLTVVTTIGALLLGVVVATLRVCPVPLLRGVGMVYVEVLQNLPLLALLVLFVFALPTIGITFPLFTSAAIVLAAYEGAYLAEAIRAGINTVGVGQAEAARAIGLTFGQSLRYVILPQGLRAVIQPMGNILIALLMNTSLAAAVGVVELTQAANNVNLVEAQPIAVFTGAGLAYMLLALVIGRITSMLERRWAIVR</sequence>
<comment type="similarity">
    <text evidence="2">Belongs to the binding-protein-dependent transport system permease family. HisMQ subfamily.</text>
</comment>
<feature type="domain" description="ABC transmembrane type-1" evidence="10">
    <location>
        <begin position="15"/>
        <end position="203"/>
    </location>
</feature>
<dbReference type="AlphaFoldDB" id="A0A1C3N4E5"/>
<dbReference type="SUPFAM" id="SSF161098">
    <property type="entry name" value="MetI-like"/>
    <property type="match status" value="1"/>
</dbReference>
<dbReference type="Proteomes" id="UP000199393">
    <property type="component" value="Chromosome I"/>
</dbReference>
<dbReference type="EMBL" id="LT598496">
    <property type="protein sequence ID" value="SBV27451.1"/>
    <property type="molecule type" value="Genomic_DNA"/>
</dbReference>
<dbReference type="PATRIC" id="fig|307121.4.peg.3036"/>
<dbReference type="GO" id="GO:0022857">
    <property type="term" value="F:transmembrane transporter activity"/>
    <property type="evidence" value="ECO:0007669"/>
    <property type="project" value="InterPro"/>
</dbReference>
<evidence type="ECO:0000256" key="6">
    <source>
        <dbReference type="ARBA" id="ARBA00022970"/>
    </source>
</evidence>
<evidence type="ECO:0000256" key="3">
    <source>
        <dbReference type="ARBA" id="ARBA00022448"/>
    </source>
</evidence>
<dbReference type="OrthoDB" id="3181282at2"/>
<evidence type="ECO:0000256" key="8">
    <source>
        <dbReference type="ARBA" id="ARBA00023136"/>
    </source>
</evidence>
<dbReference type="Pfam" id="PF00528">
    <property type="entry name" value="BPD_transp_1"/>
    <property type="match status" value="1"/>
</dbReference>
<keyword evidence="8 9" id="KW-0472">Membrane</keyword>
<evidence type="ECO:0000256" key="4">
    <source>
        <dbReference type="ARBA" id="ARBA00022475"/>
    </source>
</evidence>
<evidence type="ECO:0000256" key="1">
    <source>
        <dbReference type="ARBA" id="ARBA00004651"/>
    </source>
</evidence>
<name>A0A1C3N4E5_9ACTN</name>
<proteinExistence type="inferred from homology"/>
<dbReference type="GO" id="GO:0006865">
    <property type="term" value="P:amino acid transport"/>
    <property type="evidence" value="ECO:0007669"/>
    <property type="project" value="UniProtKB-KW"/>
</dbReference>
<dbReference type="GO" id="GO:0043190">
    <property type="term" value="C:ATP-binding cassette (ABC) transporter complex"/>
    <property type="evidence" value="ECO:0007669"/>
    <property type="project" value="InterPro"/>
</dbReference>
<keyword evidence="3 9" id="KW-0813">Transport</keyword>
<protein>
    <submittedName>
        <fullName evidence="11">Glutamate transport system permease protein</fullName>
    </submittedName>
</protein>
<evidence type="ECO:0000256" key="7">
    <source>
        <dbReference type="ARBA" id="ARBA00022989"/>
    </source>
</evidence>
<dbReference type="RefSeq" id="WP_091591216.1">
    <property type="nucleotide sequence ID" value="NZ_JBHRWG010000005.1"/>
</dbReference>
<evidence type="ECO:0000256" key="5">
    <source>
        <dbReference type="ARBA" id="ARBA00022692"/>
    </source>
</evidence>
<dbReference type="CDD" id="cd06261">
    <property type="entry name" value="TM_PBP2"/>
    <property type="match status" value="1"/>
</dbReference>
<reference evidence="12" key="1">
    <citation type="submission" date="2016-06" db="EMBL/GenBank/DDBJ databases">
        <authorList>
            <person name="Varghese N."/>
        </authorList>
    </citation>
    <scope>NUCLEOTIDE SEQUENCE [LARGE SCALE GENOMIC DNA]</scope>
    <source>
        <strain evidence="12">DSM 45344</strain>
    </source>
</reference>
<accession>A0A1C3N4E5</accession>
<gene>
    <name evidence="11" type="ORF">GA0070620_2968</name>
</gene>
<dbReference type="PROSITE" id="PS50928">
    <property type="entry name" value="ABC_TM1"/>
    <property type="match status" value="1"/>
</dbReference>
<feature type="transmembrane region" description="Helical" evidence="9">
    <location>
        <begin position="148"/>
        <end position="167"/>
    </location>
</feature>